<organism evidence="1">
    <name type="scientific">bioreactor metagenome</name>
    <dbReference type="NCBI Taxonomy" id="1076179"/>
    <lineage>
        <taxon>unclassified sequences</taxon>
        <taxon>metagenomes</taxon>
        <taxon>ecological metagenomes</taxon>
    </lineage>
</organism>
<dbReference type="AlphaFoldDB" id="A0A645F7G4"/>
<gene>
    <name evidence="1" type="ORF">SDC9_155705</name>
</gene>
<sequence length="242" mass="28610">MRRRRAVVRPMISRDLPQFPDELFQLTTQRQQRFRPAQAHTFPVAVRQHRVAQFVREKLPRYPYFKPVHVRPVRFQDLSGPVFLRKPDFLFRSVLRFPCPDAPLQRPQLSRRISSRISLRYQTEQRHRLKSGVPFQFPLDFGPVFAERIFPGSPVPLCWQFRVRPAVQILPRGLPVYSRLHRRDFHLPRLFPFPKQLLVLPPRDSTHSEAPRRRKLSGIYPIPFSSSENSRRGSVIVVQGEV</sequence>
<dbReference type="EMBL" id="VSSQ01054467">
    <property type="protein sequence ID" value="MPN08423.1"/>
    <property type="molecule type" value="Genomic_DNA"/>
</dbReference>
<evidence type="ECO:0000313" key="1">
    <source>
        <dbReference type="EMBL" id="MPN08423.1"/>
    </source>
</evidence>
<name>A0A645F7G4_9ZZZZ</name>
<accession>A0A645F7G4</accession>
<comment type="caution">
    <text evidence="1">The sequence shown here is derived from an EMBL/GenBank/DDBJ whole genome shotgun (WGS) entry which is preliminary data.</text>
</comment>
<reference evidence="1" key="1">
    <citation type="submission" date="2019-08" db="EMBL/GenBank/DDBJ databases">
        <authorList>
            <person name="Kucharzyk K."/>
            <person name="Murdoch R.W."/>
            <person name="Higgins S."/>
            <person name="Loffler F."/>
        </authorList>
    </citation>
    <scope>NUCLEOTIDE SEQUENCE</scope>
</reference>
<proteinExistence type="predicted"/>
<protein>
    <submittedName>
        <fullName evidence="1">Uncharacterized protein</fullName>
    </submittedName>
</protein>